<dbReference type="Gene3D" id="1.10.3170.10">
    <property type="entry name" value="Recbcd, chain B, domain 2"/>
    <property type="match status" value="1"/>
</dbReference>
<evidence type="ECO:0000259" key="19">
    <source>
        <dbReference type="PROSITE" id="PS51217"/>
    </source>
</evidence>
<keyword evidence="10 15" id="KW-0238">DNA-binding</keyword>
<feature type="compositionally biased region" description="Basic and acidic residues" evidence="17">
    <location>
        <begin position="1120"/>
        <end position="1133"/>
    </location>
</feature>
<dbReference type="Pfam" id="PF13361">
    <property type="entry name" value="UvrD_C"/>
    <property type="match status" value="1"/>
</dbReference>
<dbReference type="InterPro" id="IPR011335">
    <property type="entry name" value="Restrct_endonuc-II-like"/>
</dbReference>
<dbReference type="GO" id="GO:0008854">
    <property type="term" value="F:exodeoxyribonuclease V activity"/>
    <property type="evidence" value="ECO:0007669"/>
    <property type="project" value="UniProtKB-EC"/>
</dbReference>
<comment type="function">
    <text evidence="15">A helicase/nuclease that prepares dsDNA breaks (DSB) for recombinational DNA repair. Binds to DSBs and unwinds DNA via a highly rapid and processive ATP-dependent bidirectional helicase activity. Unwinds dsDNA until it encounters a Chi (crossover hotspot instigator) sequence from the 3' direction. Cuts ssDNA a few nucleotides 3' to the Chi site. The properties and activities of the enzyme are changed at Chi. The Chi-altered holoenzyme produces a long 3'-ssDNA overhang and facilitates RecA-binding to the ssDNA for homologous DNA recombination and repair. Holoenzyme degrades any linearized DNA that is unable to undergo homologous recombination. In the holoenzyme this subunit contributes ATPase, 3'-5' helicase, exonuclease activity and loads RecA onto ssDNA.</text>
</comment>
<keyword evidence="6 15" id="KW-0347">Helicase</keyword>
<comment type="subunit">
    <text evidence="15">Heterotrimer of RecB, RecC and RecD. All subunits contribute to DNA-binding. Interacts with RecA.</text>
</comment>
<dbReference type="GO" id="GO:0005829">
    <property type="term" value="C:cytosol"/>
    <property type="evidence" value="ECO:0007669"/>
    <property type="project" value="TreeGrafter"/>
</dbReference>
<dbReference type="OrthoDB" id="5905204at2"/>
<dbReference type="InterPro" id="IPR014016">
    <property type="entry name" value="UvrD-like_ATP-bd"/>
</dbReference>
<reference evidence="20 21" key="1">
    <citation type="journal article" date="2017" name="Int. J. Syst. Evol. Microbiol.">
        <title>Achromobacter aloeverae sp. nov., isolated from the root of Aloe vera (L.) Burm.f.</title>
        <authorList>
            <person name="Kuncharoen N."/>
            <person name="Muramatsu Y."/>
            <person name="Shibata C."/>
            <person name="Kamakura Y."/>
            <person name="Nakagawa Y."/>
            <person name="Tanasupawat S."/>
        </authorList>
    </citation>
    <scope>NUCLEOTIDE SEQUENCE [LARGE SCALE GENOMIC DNA]</scope>
    <source>
        <strain evidence="20 21">AVA-1</strain>
    </source>
</reference>
<comment type="domain">
    <text evidence="15">The C-terminal domain has nuclease activity and interacts with RecD. It interacts with RecA, facilitating its loading onto ssDNA.</text>
</comment>
<dbReference type="GO" id="GO:0005524">
    <property type="term" value="F:ATP binding"/>
    <property type="evidence" value="ECO:0007669"/>
    <property type="project" value="UniProtKB-UniRule"/>
</dbReference>
<dbReference type="EMBL" id="PYAL01000003">
    <property type="protein sequence ID" value="RXN90313.1"/>
    <property type="molecule type" value="Genomic_DNA"/>
</dbReference>
<feature type="binding site" evidence="16">
    <location>
        <begin position="27"/>
        <end position="34"/>
    </location>
    <ligand>
        <name>ATP</name>
        <dbReference type="ChEBI" id="CHEBI:30616"/>
    </ligand>
</feature>
<evidence type="ECO:0000256" key="8">
    <source>
        <dbReference type="ARBA" id="ARBA00022840"/>
    </source>
</evidence>
<feature type="compositionally biased region" description="Acidic residues" evidence="17">
    <location>
        <begin position="594"/>
        <end position="604"/>
    </location>
</feature>
<comment type="miscellaneous">
    <text evidence="15">In the RecBCD complex, RecB has a slow 3'-5' helicase, an exonuclease activity and loads RecA onto ssDNA, RecD has a fast 5'-3' helicase activity, while RecC stimulates the ATPase and processivity of the RecB helicase and contributes to recognition of the Chi site.</text>
</comment>
<dbReference type="EC" id="5.6.2.4" evidence="15"/>
<dbReference type="CDD" id="cd22352">
    <property type="entry name" value="RecB_C-like"/>
    <property type="match status" value="1"/>
</dbReference>
<evidence type="ECO:0000313" key="21">
    <source>
        <dbReference type="Proteomes" id="UP000290849"/>
    </source>
</evidence>
<name>A0A4Q1HK72_9BURK</name>
<accession>A0A4Q1HK72</accession>
<keyword evidence="12 15" id="KW-0413">Isomerase</keyword>
<evidence type="ECO:0000256" key="16">
    <source>
        <dbReference type="PROSITE-ProRule" id="PRU00560"/>
    </source>
</evidence>
<dbReference type="GO" id="GO:0000724">
    <property type="term" value="P:double-strand break repair via homologous recombination"/>
    <property type="evidence" value="ECO:0007669"/>
    <property type="project" value="UniProtKB-UniRule"/>
</dbReference>
<dbReference type="PANTHER" id="PTHR11070">
    <property type="entry name" value="UVRD / RECB / PCRA DNA HELICASE FAMILY MEMBER"/>
    <property type="match status" value="1"/>
</dbReference>
<keyword evidence="4 15" id="KW-0227">DNA damage</keyword>
<comment type="catalytic activity">
    <reaction evidence="13 15">
        <text>Couples ATP hydrolysis with the unwinding of duplex DNA by translocating in the 3'-5' direction.</text>
        <dbReference type="EC" id="5.6.2.4"/>
    </reaction>
</comment>
<evidence type="ECO:0000256" key="9">
    <source>
        <dbReference type="ARBA" id="ARBA00022842"/>
    </source>
</evidence>
<evidence type="ECO:0000256" key="17">
    <source>
        <dbReference type="SAM" id="MobiDB-lite"/>
    </source>
</evidence>
<evidence type="ECO:0000256" key="2">
    <source>
        <dbReference type="ARBA" id="ARBA00022723"/>
    </source>
</evidence>
<dbReference type="GO" id="GO:0003677">
    <property type="term" value="F:DNA binding"/>
    <property type="evidence" value="ECO:0007669"/>
    <property type="project" value="UniProtKB-UniRule"/>
</dbReference>
<dbReference type="GO" id="GO:0000287">
    <property type="term" value="F:magnesium ion binding"/>
    <property type="evidence" value="ECO:0007669"/>
    <property type="project" value="UniProtKB-UniRule"/>
</dbReference>
<keyword evidence="21" id="KW-1185">Reference proteome</keyword>
<feature type="binding site" evidence="15">
    <location>
        <position position="1201"/>
    </location>
    <ligand>
        <name>Mg(2+)</name>
        <dbReference type="ChEBI" id="CHEBI:18420"/>
    </ligand>
</feature>
<keyword evidence="5 15" id="KW-0378">Hydrolase</keyword>
<dbReference type="InterPro" id="IPR004586">
    <property type="entry name" value="RecB"/>
</dbReference>
<evidence type="ECO:0000256" key="4">
    <source>
        <dbReference type="ARBA" id="ARBA00022763"/>
    </source>
</evidence>
<dbReference type="GO" id="GO:0016887">
    <property type="term" value="F:ATP hydrolysis activity"/>
    <property type="evidence" value="ECO:0007669"/>
    <property type="project" value="RHEA"/>
</dbReference>
<evidence type="ECO:0000256" key="1">
    <source>
        <dbReference type="ARBA" id="ARBA00022722"/>
    </source>
</evidence>
<comment type="catalytic activity">
    <reaction evidence="14 15">
        <text>ATP + H2O = ADP + phosphate + H(+)</text>
        <dbReference type="Rhea" id="RHEA:13065"/>
        <dbReference type="ChEBI" id="CHEBI:15377"/>
        <dbReference type="ChEBI" id="CHEBI:15378"/>
        <dbReference type="ChEBI" id="CHEBI:30616"/>
        <dbReference type="ChEBI" id="CHEBI:43474"/>
        <dbReference type="ChEBI" id="CHEBI:456216"/>
        <dbReference type="EC" id="5.6.2.4"/>
    </reaction>
</comment>
<evidence type="ECO:0000256" key="12">
    <source>
        <dbReference type="ARBA" id="ARBA00023235"/>
    </source>
</evidence>
<feature type="region of interest" description="DNA-binding and helicase activity, interacts with RecC" evidence="15">
    <location>
        <begin position="1"/>
        <end position="944"/>
    </location>
</feature>
<comment type="cofactor">
    <cofactor evidence="15">
        <name>Mg(2+)</name>
        <dbReference type="ChEBI" id="CHEBI:18420"/>
    </cofactor>
    <text evidence="15">Binds 1 Mg(2+) ion per subunit.</text>
</comment>
<dbReference type="InterPro" id="IPR000212">
    <property type="entry name" value="DNA_helicase_UvrD/REP"/>
</dbReference>
<evidence type="ECO:0000259" key="18">
    <source>
        <dbReference type="PROSITE" id="PS51198"/>
    </source>
</evidence>
<keyword evidence="3 15" id="KW-0547">Nucleotide-binding</keyword>
<comment type="similarity">
    <text evidence="15">Belongs to the helicase family. UvrD subfamily.</text>
</comment>
<protein>
    <recommendedName>
        <fullName evidence="15">RecBCD enzyme subunit RecB</fullName>
        <ecNumber evidence="15">3.1.11.5</ecNumber>
        <ecNumber evidence="15">5.6.2.4</ecNumber>
    </recommendedName>
    <alternativeName>
        <fullName evidence="15">DNA 3'-5' helicase subunit RecB</fullName>
    </alternativeName>
    <alternativeName>
        <fullName evidence="15">Exonuclease V subunit RecB</fullName>
        <shortName evidence="15">ExoV subunit RecB</shortName>
    </alternativeName>
    <alternativeName>
        <fullName evidence="15">Helicase/nuclease RecBCD subunit RecB</fullName>
    </alternativeName>
</protein>
<keyword evidence="1 15" id="KW-0540">Nuclease</keyword>
<dbReference type="Pfam" id="PF00580">
    <property type="entry name" value="UvrD-helicase"/>
    <property type="match status" value="1"/>
</dbReference>
<feature type="binding site" evidence="15">
    <location>
        <position position="1054"/>
    </location>
    <ligand>
        <name>Mg(2+)</name>
        <dbReference type="ChEBI" id="CHEBI:18420"/>
    </ligand>
</feature>
<feature type="domain" description="UvrD-like helicase C-terminal" evidence="19">
    <location>
        <begin position="517"/>
        <end position="821"/>
    </location>
</feature>
<proteinExistence type="inferred from homology"/>
<keyword evidence="2 15" id="KW-0479">Metal-binding</keyword>
<gene>
    <name evidence="15 20" type="primary">recB</name>
    <name evidence="20" type="ORF">C7R54_12405</name>
</gene>
<dbReference type="Pfam" id="PF12705">
    <property type="entry name" value="PDDEXK_1"/>
    <property type="match status" value="1"/>
</dbReference>
<organism evidence="20 21">
    <name type="scientific">Achromobacter aloeverae</name>
    <dbReference type="NCBI Taxonomy" id="1750518"/>
    <lineage>
        <taxon>Bacteria</taxon>
        <taxon>Pseudomonadati</taxon>
        <taxon>Pseudomonadota</taxon>
        <taxon>Betaproteobacteria</taxon>
        <taxon>Burkholderiales</taxon>
        <taxon>Alcaligenaceae</taxon>
        <taxon>Achromobacter</taxon>
    </lineage>
</organism>
<comment type="domain">
    <text evidence="15">The N-terminal DNA-binding domain is a ssDNA-dependent ATPase and has ATP-dependent 3'-5' helicase function. This domain interacts with RecC.</text>
</comment>
<keyword evidence="8 15" id="KW-0067">ATP-binding</keyword>
<feature type="binding site" evidence="15">
    <location>
        <position position="1214"/>
    </location>
    <ligand>
        <name>Mg(2+)</name>
        <dbReference type="ChEBI" id="CHEBI:18420"/>
    </ligand>
</feature>
<evidence type="ECO:0000256" key="3">
    <source>
        <dbReference type="ARBA" id="ARBA00022741"/>
    </source>
</evidence>
<dbReference type="PROSITE" id="PS51217">
    <property type="entry name" value="UVRD_HELICASE_CTER"/>
    <property type="match status" value="1"/>
</dbReference>
<dbReference type="EC" id="3.1.11.5" evidence="15"/>
<dbReference type="GO" id="GO:0009338">
    <property type="term" value="C:exodeoxyribonuclease V complex"/>
    <property type="evidence" value="ECO:0007669"/>
    <property type="project" value="TreeGrafter"/>
</dbReference>
<dbReference type="InterPro" id="IPR011604">
    <property type="entry name" value="PDDEXK-like_dom_sf"/>
</dbReference>
<dbReference type="HAMAP" id="MF_01485">
    <property type="entry name" value="RecB"/>
    <property type="match status" value="1"/>
</dbReference>
<evidence type="ECO:0000256" key="5">
    <source>
        <dbReference type="ARBA" id="ARBA00022801"/>
    </source>
</evidence>
<evidence type="ECO:0000256" key="6">
    <source>
        <dbReference type="ARBA" id="ARBA00022806"/>
    </source>
</evidence>
<dbReference type="Gene3D" id="1.10.486.10">
    <property type="entry name" value="PCRA, domain 4"/>
    <property type="match status" value="1"/>
</dbReference>
<dbReference type="InterPro" id="IPR027417">
    <property type="entry name" value="P-loop_NTPase"/>
</dbReference>
<feature type="domain" description="UvrD-like helicase ATP-binding" evidence="18">
    <location>
        <begin position="6"/>
        <end position="478"/>
    </location>
</feature>
<feature type="region of interest" description="Disordered" evidence="17">
    <location>
        <begin position="592"/>
        <end position="613"/>
    </location>
</feature>
<dbReference type="Gene3D" id="3.40.50.300">
    <property type="entry name" value="P-loop containing nucleotide triphosphate hydrolases"/>
    <property type="match status" value="2"/>
</dbReference>
<keyword evidence="9 15" id="KW-0460">Magnesium</keyword>
<dbReference type="Gene3D" id="3.90.320.10">
    <property type="match status" value="1"/>
</dbReference>
<keyword evidence="7 15" id="KW-0269">Exonuclease</keyword>
<dbReference type="GO" id="GO:0043138">
    <property type="term" value="F:3'-5' DNA helicase activity"/>
    <property type="evidence" value="ECO:0007669"/>
    <property type="project" value="UniProtKB-UniRule"/>
</dbReference>
<comment type="caution">
    <text evidence="20">The sequence shown here is derived from an EMBL/GenBank/DDBJ whole genome shotgun (WGS) entry which is preliminary data.</text>
</comment>
<evidence type="ECO:0000256" key="7">
    <source>
        <dbReference type="ARBA" id="ARBA00022839"/>
    </source>
</evidence>
<dbReference type="SUPFAM" id="SSF52980">
    <property type="entry name" value="Restriction endonuclease-like"/>
    <property type="match status" value="1"/>
</dbReference>
<dbReference type="Proteomes" id="UP000290849">
    <property type="component" value="Unassembled WGS sequence"/>
</dbReference>
<evidence type="ECO:0000256" key="13">
    <source>
        <dbReference type="ARBA" id="ARBA00034617"/>
    </source>
</evidence>
<feature type="region of interest" description="Disordered" evidence="17">
    <location>
        <begin position="1114"/>
        <end position="1133"/>
    </location>
</feature>
<dbReference type="PANTHER" id="PTHR11070:SF23">
    <property type="entry name" value="RECBCD ENZYME SUBUNIT RECB"/>
    <property type="match status" value="1"/>
</dbReference>
<keyword evidence="11 15" id="KW-0234">DNA repair</keyword>
<dbReference type="InterPro" id="IPR014017">
    <property type="entry name" value="DNA_helicase_UvrD-like_C"/>
</dbReference>
<sequence>MTPSDRDAPVDLDVLRFPLRGSRLIEASAGTGKTYTIATLYVRLVLGHGDDAGLGRPLVPPEILVVTFTDAATQELRDRIRARLADAARVFLADPADADADPVGGDVLRDLRAAYPPDTWGACARKLQLAVEWMDEAAVSTIHGWCNRMLREHAFDSDSLFQQTLEQNSAPLLAEAARDYWRVFIAGLDSAGARELRAWWASPDALREDAARLFRYAPQLDGGLDGGLAAPRELLATARDARTRELAALKDPWPAWLTALREIFDAGVAAKRVDGRKFQARYYNGWLDALQAWCEAPDSLLPELSDTAWQRLSPAGMEEAWKGEPPDHPACAALAALRERVLALPAARNDILKHAAAWMRRRYAQEQARRAQMDFDDLLGQLDRALAGPNGAVLAAAMRQQFPVALIDEFQDTDPVQYRIFDAVYRLAEDPEDCALILIGDPKQAIYGFRGADIYTYLRARAAVDGRLYALKTNYRSTQAMVSAANHCFEVAERHPEGDGAFLFRTPRGNPVPFTGALAHGRADRLVIEDEDAPALTAWWLSGGEDGAPVGIGAYREQMAAACAGEIARLMALGRQGRAGFVSAHLHAPAGTDADADADTDTDADTAAGAHAAPRPLRPADMAVLVNSGREARIIRQALAQRGVRSVYLSENQSVYLSPQAADIEHWLRACAEPDDPRLLRAALATPTLGLSWEALDSLNSNEWEWDRRVDQFRGYGRDWRVLGVLPMLRRLLDDFDVPARQRAGGVADATAGERRLTDLLHIAELLQQASVRIEGEHALLRHLAEMRAAAAEGEENDALTIRLESDADLLRIVTVHKSKGLEYPLVFLPFAMAFRPVDVDDLPLAWHDADGDLHVTLEPDEGAQARADRERLGEDLRKLYVALTRARYATWLGCAPIANAQASALGYLLGQGRPLDATAFDAVLDRWRGDHPHIAVRPAPVTSDAVYRAAVSTARDGRAREMSRGVREHWWVASYSALRTVEDGPSEAPDTAAEDVYVEASAGPMAADGEASPAIAIAVANAAPAASAMQLSLGNAGPLHAFPAGAEAGTFFHELLEWAAAQGFGQAAADAGALRDAVARRCQERGWDDWAGPLSDWLRHFLGLPLALPAQPADGADGADGRHASAEATAPDRRVAAPGPVALADLDPRACVSEMEFWFAAHDVAATRIDGLVCAHVHPGHRRAALAPARLNGMLKGFIDLVFEYQGRYYVADYKSNRLGPDDAAYDARAMLGAILDHRYELQYVLYLLALHRLLRARLPDYDYDRHIGGAVYLFLRGSHAPGGGVYIDRPSRALIEALDALFAGHGDSGSQPAREAA</sequence>
<dbReference type="SUPFAM" id="SSF52540">
    <property type="entry name" value="P-loop containing nucleoside triphosphate hydrolases"/>
    <property type="match status" value="1"/>
</dbReference>
<feature type="active site" description="For nuclease activity" evidence="15">
    <location>
        <position position="1214"/>
    </location>
</feature>
<evidence type="ECO:0000256" key="11">
    <source>
        <dbReference type="ARBA" id="ARBA00023204"/>
    </source>
</evidence>
<feature type="region of interest" description="Nuclease activity, interacts with RecD and RecA" evidence="15">
    <location>
        <begin position="970"/>
        <end position="1319"/>
    </location>
</feature>
<dbReference type="NCBIfam" id="TIGR00609">
    <property type="entry name" value="recB"/>
    <property type="match status" value="1"/>
</dbReference>
<evidence type="ECO:0000256" key="14">
    <source>
        <dbReference type="ARBA" id="ARBA00048988"/>
    </source>
</evidence>
<evidence type="ECO:0000256" key="10">
    <source>
        <dbReference type="ARBA" id="ARBA00023125"/>
    </source>
</evidence>
<dbReference type="PROSITE" id="PS51198">
    <property type="entry name" value="UVRD_HELICASE_ATP_BIND"/>
    <property type="match status" value="1"/>
</dbReference>
<comment type="catalytic activity">
    <reaction evidence="15">
        <text>Exonucleolytic cleavage (in the presence of ATP) in either 5'- to 3'- or 3'- to 5'-direction to yield 5'-phosphooligonucleotides.</text>
        <dbReference type="EC" id="3.1.11.5"/>
    </reaction>
</comment>
<dbReference type="InterPro" id="IPR038726">
    <property type="entry name" value="PDDEXK_AddAB-type"/>
</dbReference>
<evidence type="ECO:0000313" key="20">
    <source>
        <dbReference type="EMBL" id="RXN90313.1"/>
    </source>
</evidence>
<evidence type="ECO:0000256" key="15">
    <source>
        <dbReference type="HAMAP-Rule" id="MF_01485"/>
    </source>
</evidence>